<accession>A0A1W6LB80</accession>
<dbReference type="PRINTS" id="PR00364">
    <property type="entry name" value="DISEASERSIST"/>
</dbReference>
<dbReference type="InterPro" id="IPR002182">
    <property type="entry name" value="NB-ARC"/>
</dbReference>
<dbReference type="InterPro" id="IPR036388">
    <property type="entry name" value="WH-like_DNA-bd_sf"/>
</dbReference>
<dbReference type="GO" id="GO:0006355">
    <property type="term" value="P:regulation of DNA-templated transcription"/>
    <property type="evidence" value="ECO:0007669"/>
    <property type="project" value="InterPro"/>
</dbReference>
<dbReference type="InterPro" id="IPR027417">
    <property type="entry name" value="P-loop_NTPase"/>
</dbReference>
<dbReference type="InterPro" id="IPR058852">
    <property type="entry name" value="HTH_77"/>
</dbReference>
<dbReference type="KEGG" id="rgu:A4W93_17250"/>
<dbReference type="InterPro" id="IPR003593">
    <property type="entry name" value="AAA+_ATPase"/>
</dbReference>
<dbReference type="SMART" id="SM00382">
    <property type="entry name" value="AAA"/>
    <property type="match status" value="1"/>
</dbReference>
<dbReference type="Proteomes" id="UP000193427">
    <property type="component" value="Chromosome"/>
</dbReference>
<dbReference type="GO" id="GO:0043531">
    <property type="term" value="F:ADP binding"/>
    <property type="evidence" value="ECO:0007669"/>
    <property type="project" value="InterPro"/>
</dbReference>
<dbReference type="RefSeq" id="WP_099959927.1">
    <property type="nucleotide sequence ID" value="NZ_BSPR01000013.1"/>
</dbReference>
<dbReference type="SUPFAM" id="SSF52540">
    <property type="entry name" value="P-loop containing nucleoside triphosphate hydrolases"/>
    <property type="match status" value="1"/>
</dbReference>
<dbReference type="AlphaFoldDB" id="A0A1W6LB80"/>
<dbReference type="InterPro" id="IPR011990">
    <property type="entry name" value="TPR-like_helical_dom_sf"/>
</dbReference>
<dbReference type="PROSITE" id="PS51755">
    <property type="entry name" value="OMPR_PHOB"/>
    <property type="match status" value="1"/>
</dbReference>
<dbReference type="GO" id="GO:0000160">
    <property type="term" value="P:phosphorelay signal transduction system"/>
    <property type="evidence" value="ECO:0007669"/>
    <property type="project" value="InterPro"/>
</dbReference>
<dbReference type="GO" id="GO:0003677">
    <property type="term" value="F:DNA binding"/>
    <property type="evidence" value="ECO:0007669"/>
    <property type="project" value="UniProtKB-UniRule"/>
</dbReference>
<dbReference type="InterPro" id="IPR001867">
    <property type="entry name" value="OmpR/PhoB-type_DNA-bd"/>
</dbReference>
<reference evidence="2 3" key="1">
    <citation type="submission" date="2016-04" db="EMBL/GenBank/DDBJ databases">
        <title>Complete genome sequence of natural rubber-degrading, novel Gram-negative bacterium, Rhizobacter gummiphilus strain NS21.</title>
        <authorList>
            <person name="Tabata M."/>
            <person name="Kasai D."/>
            <person name="Fukuda M."/>
        </authorList>
    </citation>
    <scope>NUCLEOTIDE SEQUENCE [LARGE SCALE GENOMIC DNA]</scope>
    <source>
        <strain evidence="2 3">NS21</strain>
    </source>
</reference>
<dbReference type="Pfam" id="PF00486">
    <property type="entry name" value="Trans_reg_C"/>
    <property type="match status" value="1"/>
</dbReference>
<dbReference type="SMART" id="SM00862">
    <property type="entry name" value="Trans_reg_C"/>
    <property type="match status" value="1"/>
</dbReference>
<gene>
    <name evidence="2" type="ORF">A4W93_17250</name>
</gene>
<evidence type="ECO:0000256" key="1">
    <source>
        <dbReference type="ARBA" id="ARBA00023125"/>
    </source>
</evidence>
<dbReference type="Pfam" id="PF25872">
    <property type="entry name" value="HTH_77"/>
    <property type="match status" value="1"/>
</dbReference>
<dbReference type="CDD" id="cd00383">
    <property type="entry name" value="trans_reg_C"/>
    <property type="match status" value="1"/>
</dbReference>
<dbReference type="OrthoDB" id="9811542at2"/>
<proteinExistence type="predicted"/>
<dbReference type="Gene3D" id="1.10.10.10">
    <property type="entry name" value="Winged helix-like DNA-binding domain superfamily/Winged helix DNA-binding domain"/>
    <property type="match status" value="1"/>
</dbReference>
<dbReference type="EMBL" id="CP015118">
    <property type="protein sequence ID" value="ARN21502.1"/>
    <property type="molecule type" value="Genomic_DNA"/>
</dbReference>
<organism evidence="2 3">
    <name type="scientific">Piscinibacter gummiphilus</name>
    <dbReference type="NCBI Taxonomy" id="946333"/>
    <lineage>
        <taxon>Bacteria</taxon>
        <taxon>Pseudomonadati</taxon>
        <taxon>Pseudomonadota</taxon>
        <taxon>Betaproteobacteria</taxon>
        <taxon>Burkholderiales</taxon>
        <taxon>Sphaerotilaceae</taxon>
        <taxon>Piscinibacter</taxon>
    </lineage>
</organism>
<evidence type="ECO:0000313" key="3">
    <source>
        <dbReference type="Proteomes" id="UP000193427"/>
    </source>
</evidence>
<evidence type="ECO:0000313" key="2">
    <source>
        <dbReference type="EMBL" id="ARN21502.1"/>
    </source>
</evidence>
<dbReference type="PANTHER" id="PTHR47691">
    <property type="entry name" value="REGULATOR-RELATED"/>
    <property type="match status" value="1"/>
</dbReference>
<dbReference type="PANTHER" id="PTHR47691:SF3">
    <property type="entry name" value="HTH-TYPE TRANSCRIPTIONAL REGULATOR RV0890C-RELATED"/>
    <property type="match status" value="1"/>
</dbReference>
<sequence length="948" mass="103886">MTNLPHVQPRSYRFGPFVLVPERQQLLLEGSPVRIGGRALDILTALVERPGEVVGKRALMDRVWPDVVVDEGNLKVNMAALRRALGDGSGTPTDAYIATVTGRGYRFVAPVESLGESAPHSPAAPRPGHNLPIGTTRIFGRTDVIESLSAELETGRLVSIVGPGGIGKTTVALAVAERSLDEFPEGVWLIDLATLTDPELVPNAIAAAIGVGVTSADMLGSTCDFLQGRRTLLLLDSCEHVIDAVAGCAERILARAPGVRILATSREPLMVNRERVRRLLGLSSPPEGATVDAGDALRYPAIQLFVERARERVDSYNLSDADAPVVADICRRLDGMALAIELAATRVDVFGVAGLLSQLNDRFSVLTGRRAGPERHRTLAATLEWSFGLLSPDEAAFLQAMAVFSGSFDPEGALAVSATARPEAMARLALLADKSLISTDIDGDRIAYRLMDTTRSHCRERMQSNGDLAAVQQRHAEHICAVLERATVEWEQRPANEWGASYGRFIDDLRGALEWTSRDDTNRVLRIRLTLAGILLWNHFSLTEECRVQVSRAVRELDATGLSGTELEMKLKLWLGGSSMFTEGLKPVSMDTLRRALEIAERTGNGDYRMRCLIMIGIYQLFTGEHEAGVHTVEAFAIQASAEDPSVLPEGEVHFGIGELFLGRLRNARHRLETLQRRDLRDGVRYLSDPKVMVGSVLTQVQWLTGSPDTAMRTAAQVVEVAQRTRHHLSLNNILSYACPVYYWSGCFDACDRTVGLLEEHVMRHGIVARRPLALFYRAALDLAAQGASAGVVERLRLSIEDFRRTNHLARMPYYLGVLADAQRAAGDLDDADATIRQALDVAHEQNEGWILPEVLRLQAAILQDRGHPRDAEQRLLESMTKAQMVNALSWRLRAATDLATLWRHGPKAGSARPMLQAVVDEFTEGFATRDLARAVRLLDDLPAPPSP</sequence>
<dbReference type="SUPFAM" id="SSF46894">
    <property type="entry name" value="C-terminal effector domain of the bipartite response regulators"/>
    <property type="match status" value="1"/>
</dbReference>
<keyword evidence="3" id="KW-1185">Reference proteome</keyword>
<protein>
    <submittedName>
        <fullName evidence="2">ATPase</fullName>
    </submittedName>
</protein>
<name>A0A1W6LB80_9BURK</name>
<dbReference type="InterPro" id="IPR016032">
    <property type="entry name" value="Sig_transdc_resp-reg_C-effctor"/>
</dbReference>
<dbReference type="Gene3D" id="1.25.40.10">
    <property type="entry name" value="Tetratricopeptide repeat domain"/>
    <property type="match status" value="1"/>
</dbReference>
<dbReference type="Gene3D" id="3.40.50.300">
    <property type="entry name" value="P-loop containing nucleotide triphosphate hydrolases"/>
    <property type="match status" value="1"/>
</dbReference>
<dbReference type="STRING" id="946333.A4W93_17250"/>
<keyword evidence="1" id="KW-0238">DNA-binding</keyword>
<dbReference type="Pfam" id="PF00931">
    <property type="entry name" value="NB-ARC"/>
    <property type="match status" value="1"/>
</dbReference>